<reference evidence="8" key="1">
    <citation type="submission" date="2020-06" db="EMBL/GenBank/DDBJ databases">
        <authorList>
            <person name="Li T."/>
            <person name="Hu X."/>
            <person name="Zhang T."/>
            <person name="Song X."/>
            <person name="Zhang H."/>
            <person name="Dai N."/>
            <person name="Sheng W."/>
            <person name="Hou X."/>
            <person name="Wei L."/>
        </authorList>
    </citation>
    <scope>NUCLEOTIDE SEQUENCE</scope>
    <source>
        <strain evidence="8">K16</strain>
        <tissue evidence="8">Leaf</tissue>
    </source>
</reference>
<protein>
    <submittedName>
        <fullName evidence="8">Protein NRT1/ PTR FAMILY 4.6</fullName>
    </submittedName>
</protein>
<evidence type="ECO:0000256" key="2">
    <source>
        <dbReference type="ARBA" id="ARBA00005982"/>
    </source>
</evidence>
<organism evidence="8 9">
    <name type="scientific">Sesamum angolense</name>
    <dbReference type="NCBI Taxonomy" id="2727404"/>
    <lineage>
        <taxon>Eukaryota</taxon>
        <taxon>Viridiplantae</taxon>
        <taxon>Streptophyta</taxon>
        <taxon>Embryophyta</taxon>
        <taxon>Tracheophyta</taxon>
        <taxon>Spermatophyta</taxon>
        <taxon>Magnoliopsida</taxon>
        <taxon>eudicotyledons</taxon>
        <taxon>Gunneridae</taxon>
        <taxon>Pentapetalae</taxon>
        <taxon>asterids</taxon>
        <taxon>lamiids</taxon>
        <taxon>Lamiales</taxon>
        <taxon>Pedaliaceae</taxon>
        <taxon>Sesamum</taxon>
    </lineage>
</organism>
<dbReference type="InterPro" id="IPR000109">
    <property type="entry name" value="POT_fam"/>
</dbReference>
<dbReference type="AlphaFoldDB" id="A0AAE1X933"/>
<comment type="similarity">
    <text evidence="2">Belongs to the major facilitator superfamily. Proton-dependent oligopeptide transporter (POT/PTR) (TC 2.A.17) family.</text>
</comment>
<keyword evidence="5 7" id="KW-0472">Membrane</keyword>
<dbReference type="Proteomes" id="UP001289374">
    <property type="component" value="Unassembled WGS sequence"/>
</dbReference>
<evidence type="ECO:0000256" key="7">
    <source>
        <dbReference type="SAM" id="Phobius"/>
    </source>
</evidence>
<feature type="transmembrane region" description="Helical" evidence="7">
    <location>
        <begin position="491"/>
        <end position="510"/>
    </location>
</feature>
<comment type="caution">
    <text evidence="8">The sequence shown here is derived from an EMBL/GenBank/DDBJ whole genome shotgun (WGS) entry which is preliminary data.</text>
</comment>
<feature type="transmembrane region" description="Helical" evidence="7">
    <location>
        <begin position="612"/>
        <end position="630"/>
    </location>
</feature>
<feature type="transmembrane region" description="Helical" evidence="7">
    <location>
        <begin position="217"/>
        <end position="241"/>
    </location>
</feature>
<feature type="transmembrane region" description="Helical" evidence="7">
    <location>
        <begin position="178"/>
        <end position="197"/>
    </location>
</feature>
<feature type="transmembrane region" description="Helical" evidence="7">
    <location>
        <begin position="289"/>
        <end position="307"/>
    </location>
</feature>
<dbReference type="EMBL" id="JACGWL010000002">
    <property type="protein sequence ID" value="KAK4407483.1"/>
    <property type="molecule type" value="Genomic_DNA"/>
</dbReference>
<evidence type="ECO:0000256" key="5">
    <source>
        <dbReference type="ARBA" id="ARBA00023136"/>
    </source>
</evidence>
<comment type="similarity">
    <text evidence="6">Belongs to the major facilitator superfamily. Phosphate:H(+) symporter (TC 2.A.1.9) family.</text>
</comment>
<dbReference type="SUPFAM" id="SSF103473">
    <property type="entry name" value="MFS general substrate transporter"/>
    <property type="match status" value="1"/>
</dbReference>
<accession>A0AAE1X933</accession>
<evidence type="ECO:0000256" key="3">
    <source>
        <dbReference type="ARBA" id="ARBA00022692"/>
    </source>
</evidence>
<dbReference type="GO" id="GO:0016020">
    <property type="term" value="C:membrane"/>
    <property type="evidence" value="ECO:0007669"/>
    <property type="project" value="UniProtKB-SubCell"/>
</dbReference>
<feature type="transmembrane region" description="Helical" evidence="7">
    <location>
        <begin position="109"/>
        <end position="134"/>
    </location>
</feature>
<name>A0AAE1X933_9LAMI</name>
<keyword evidence="4 7" id="KW-1133">Transmembrane helix</keyword>
<feature type="transmembrane region" description="Helical" evidence="7">
    <location>
        <begin position="146"/>
        <end position="166"/>
    </location>
</feature>
<feature type="transmembrane region" description="Helical" evidence="7">
    <location>
        <begin position="410"/>
        <end position="431"/>
    </location>
</feature>
<dbReference type="Pfam" id="PF00854">
    <property type="entry name" value="PTR2"/>
    <property type="match status" value="1"/>
</dbReference>
<evidence type="ECO:0000313" key="8">
    <source>
        <dbReference type="EMBL" id="KAK4407483.1"/>
    </source>
</evidence>
<proteinExistence type="inferred from homology"/>
<evidence type="ECO:0000256" key="4">
    <source>
        <dbReference type="ARBA" id="ARBA00022989"/>
    </source>
</evidence>
<dbReference type="Gene3D" id="1.20.1250.20">
    <property type="entry name" value="MFS general substrate transporter like domains"/>
    <property type="match status" value="1"/>
</dbReference>
<feature type="transmembrane region" description="Helical" evidence="7">
    <location>
        <begin position="530"/>
        <end position="552"/>
    </location>
</feature>
<feature type="transmembrane region" description="Helical" evidence="7">
    <location>
        <begin position="262"/>
        <end position="283"/>
    </location>
</feature>
<evidence type="ECO:0000256" key="6">
    <source>
        <dbReference type="ARBA" id="ARBA00044504"/>
    </source>
</evidence>
<reference evidence="8" key="2">
    <citation type="journal article" date="2024" name="Plant">
        <title>Genomic evolution and insights into agronomic trait innovations of Sesamum species.</title>
        <authorList>
            <person name="Miao H."/>
            <person name="Wang L."/>
            <person name="Qu L."/>
            <person name="Liu H."/>
            <person name="Sun Y."/>
            <person name="Le M."/>
            <person name="Wang Q."/>
            <person name="Wei S."/>
            <person name="Zheng Y."/>
            <person name="Lin W."/>
            <person name="Duan Y."/>
            <person name="Cao H."/>
            <person name="Xiong S."/>
            <person name="Wang X."/>
            <person name="Wei L."/>
            <person name="Li C."/>
            <person name="Ma Q."/>
            <person name="Ju M."/>
            <person name="Zhao R."/>
            <person name="Li G."/>
            <person name="Mu C."/>
            <person name="Tian Q."/>
            <person name="Mei H."/>
            <person name="Zhang T."/>
            <person name="Gao T."/>
            <person name="Zhang H."/>
        </authorList>
    </citation>
    <scope>NUCLEOTIDE SEQUENCE</scope>
    <source>
        <strain evidence="8">K16</strain>
    </source>
</reference>
<feature type="transmembrane region" description="Helical" evidence="7">
    <location>
        <begin position="564"/>
        <end position="585"/>
    </location>
</feature>
<feature type="transmembrane region" description="Helical" evidence="7">
    <location>
        <begin position="451"/>
        <end position="470"/>
    </location>
</feature>
<sequence>MGTGLEQGNSDNIMLRKPIRNPTASKNLSLHEKISINGYKEIQIMGFHKITSSSPSVGNELQMRPGGGVDSKLARSFSVSASRKTSIYGKNLVELRIVIQSHTYDVENVFSVLVLGALENIGFVANMSTMVLYFHRALFFDISPSANTLTNFLGSTFLLTVLGGFVSDTYLNRLHTCLIFGFLEIMGLLMVTIQANSKKLQPDSCNKPSCIDGGEAVMFYASLCVLALGCGGVKGSIAALGADQFDRKDPKGSKAVASYFNYFQFSTTVGSLIGVTLVVWIALNKGWHWAFFTGLVAAFIGFIVLAFGKNFYLFQPLADSPIVRISQVILAAVHNRHLELPENSDELYEIDDKERDTSEDKLLHTNQFSVSFLNQVPRQSCSSLGRDEHRPARRVCTVTQVEEVKILMRMLPIIASTIIMNTCLAQLQTFSVLQGYFMEPHLATLNIPTPSIPVIPLLFMAVLLPLYEFFFIPLARKTTGHPSGITQLQRVGIGLVLSVASMGIAGVVEVKRRDQALKHPDQPISLFWLSFQYGVFGVADMFAMVGLMEFFYKEAPSGMRSLATSFALLSLSFGYFLSTVFVNIVNAVTEKVAANKQGWLQAPDLDHNKLDYFYFLGILSGLNFVNYLFWASWYKYRSDHVKDSAQNLG</sequence>
<keyword evidence="9" id="KW-1185">Reference proteome</keyword>
<evidence type="ECO:0000313" key="9">
    <source>
        <dbReference type="Proteomes" id="UP001289374"/>
    </source>
</evidence>
<comment type="subcellular location">
    <subcellularLocation>
        <location evidence="1">Membrane</location>
        <topology evidence="1">Multi-pass membrane protein</topology>
    </subcellularLocation>
</comment>
<keyword evidence="3 7" id="KW-0812">Transmembrane</keyword>
<evidence type="ECO:0000256" key="1">
    <source>
        <dbReference type="ARBA" id="ARBA00004141"/>
    </source>
</evidence>
<dbReference type="GO" id="GO:0022857">
    <property type="term" value="F:transmembrane transporter activity"/>
    <property type="evidence" value="ECO:0007669"/>
    <property type="project" value="InterPro"/>
</dbReference>
<dbReference type="PANTHER" id="PTHR11654">
    <property type="entry name" value="OLIGOPEPTIDE TRANSPORTER-RELATED"/>
    <property type="match status" value="1"/>
</dbReference>
<dbReference type="InterPro" id="IPR036259">
    <property type="entry name" value="MFS_trans_sf"/>
</dbReference>
<gene>
    <name evidence="8" type="ORF">Sango_0329300</name>
</gene>